<keyword evidence="2" id="KW-0813">Transport</keyword>
<evidence type="ECO:0000256" key="4">
    <source>
        <dbReference type="ARBA" id="ARBA00022692"/>
    </source>
</evidence>
<dbReference type="EMBL" id="JAEEAQ010001521">
    <property type="protein sequence ID" value="MBI0320441.1"/>
    <property type="molecule type" value="Genomic_DNA"/>
</dbReference>
<comment type="caution">
    <text evidence="8">The sequence shown here is derived from an EMBL/GenBank/DDBJ whole genome shotgun (WGS) entry which is preliminary data.</text>
</comment>
<feature type="transmembrane region" description="Helical" evidence="7">
    <location>
        <begin position="118"/>
        <end position="139"/>
    </location>
</feature>
<comment type="subcellular location">
    <subcellularLocation>
        <location evidence="1">Cell membrane</location>
        <topology evidence="1">Multi-pass membrane protein</topology>
    </subcellularLocation>
</comment>
<protein>
    <recommendedName>
        <fullName evidence="10">MATE family efflux transporter</fullName>
    </recommendedName>
</protein>
<feature type="transmembrane region" description="Helical" evidence="7">
    <location>
        <begin position="93"/>
        <end position="112"/>
    </location>
</feature>
<name>A0ABS0RSJ5_9ACTN</name>
<evidence type="ECO:0008006" key="10">
    <source>
        <dbReference type="Google" id="ProtNLM"/>
    </source>
</evidence>
<evidence type="ECO:0000256" key="3">
    <source>
        <dbReference type="ARBA" id="ARBA00022475"/>
    </source>
</evidence>
<dbReference type="PANTHER" id="PTHR43549">
    <property type="entry name" value="MULTIDRUG RESISTANCE PROTEIN YPNP-RELATED"/>
    <property type="match status" value="1"/>
</dbReference>
<dbReference type="Proteomes" id="UP000638849">
    <property type="component" value="Unassembled WGS sequence"/>
</dbReference>
<evidence type="ECO:0000256" key="7">
    <source>
        <dbReference type="SAM" id="Phobius"/>
    </source>
</evidence>
<evidence type="ECO:0000313" key="8">
    <source>
        <dbReference type="EMBL" id="MBI0320441.1"/>
    </source>
</evidence>
<proteinExistence type="predicted"/>
<evidence type="ECO:0000256" key="2">
    <source>
        <dbReference type="ARBA" id="ARBA00022448"/>
    </source>
</evidence>
<feature type="transmembrane region" description="Helical" evidence="7">
    <location>
        <begin position="64"/>
        <end position="81"/>
    </location>
</feature>
<gene>
    <name evidence="8" type="ORF">JBF12_47365</name>
</gene>
<keyword evidence="4 7" id="KW-0812">Transmembrane</keyword>
<evidence type="ECO:0000256" key="1">
    <source>
        <dbReference type="ARBA" id="ARBA00004651"/>
    </source>
</evidence>
<feature type="transmembrane region" description="Helical" evidence="7">
    <location>
        <begin position="21"/>
        <end position="44"/>
    </location>
</feature>
<keyword evidence="3" id="KW-1003">Cell membrane</keyword>
<organism evidence="8 9">
    <name type="scientific">Streptomyces javensis</name>
    <dbReference type="NCBI Taxonomy" id="114698"/>
    <lineage>
        <taxon>Bacteria</taxon>
        <taxon>Bacillati</taxon>
        <taxon>Actinomycetota</taxon>
        <taxon>Actinomycetes</taxon>
        <taxon>Kitasatosporales</taxon>
        <taxon>Streptomycetaceae</taxon>
        <taxon>Streptomyces</taxon>
        <taxon>Streptomyces violaceusniger group</taxon>
    </lineage>
</organism>
<keyword evidence="5 7" id="KW-1133">Transmembrane helix</keyword>
<dbReference type="PANTHER" id="PTHR43549:SF3">
    <property type="entry name" value="MULTIDRUG RESISTANCE PROTEIN YPNP-RELATED"/>
    <property type="match status" value="1"/>
</dbReference>
<dbReference type="InterPro" id="IPR052031">
    <property type="entry name" value="Membrane_Transporter-Flippase"/>
</dbReference>
<keyword evidence="6 7" id="KW-0472">Membrane</keyword>
<feature type="non-terminal residue" evidence="8">
    <location>
        <position position="1"/>
    </location>
</feature>
<accession>A0ABS0RSJ5</accession>
<evidence type="ECO:0000256" key="6">
    <source>
        <dbReference type="ARBA" id="ARBA00023136"/>
    </source>
</evidence>
<evidence type="ECO:0000313" key="9">
    <source>
        <dbReference type="Proteomes" id="UP000638849"/>
    </source>
</evidence>
<reference evidence="8 9" key="1">
    <citation type="submission" date="2020-12" db="EMBL/GenBank/DDBJ databases">
        <authorList>
            <person name="Kusuma A.B."/>
            <person name="Nouioui I."/>
            <person name="Goodfellow M."/>
        </authorList>
    </citation>
    <scope>NUCLEOTIDE SEQUENCE [LARGE SCALE GENOMIC DNA]</scope>
    <source>
        <strain evidence="8 9">DSM 41764</strain>
    </source>
</reference>
<evidence type="ECO:0000256" key="5">
    <source>
        <dbReference type="ARBA" id="ARBA00022989"/>
    </source>
</evidence>
<dbReference type="InterPro" id="IPR002528">
    <property type="entry name" value="MATE_fam"/>
</dbReference>
<sequence length="147" mass="15635">ILAAHAMGAGRTARLPGIARTGVLLGLAMLSAVVLLVMALAPWLTGLILVAAEAHELATLQLRTVAWGVLAMGGSTVLVGVMRGRGTVWRPALLGMTAVLLLELPLAMWLQARHGLAGVWWAWPLGLLAMLVMQVMCFARWRRVQAG</sequence>
<keyword evidence="9" id="KW-1185">Reference proteome</keyword>
<dbReference type="Pfam" id="PF01554">
    <property type="entry name" value="MatE"/>
    <property type="match status" value="1"/>
</dbReference>